<dbReference type="AlphaFoldDB" id="A0A6N9UFW0"/>
<protein>
    <submittedName>
        <fullName evidence="1">Nucleotidyltransferase</fullName>
    </submittedName>
</protein>
<name>A0A6N9UFW0_9ACTN</name>
<gene>
    <name evidence="1" type="ORF">G3I46_08415</name>
</gene>
<sequence length="259" mass="29107">MYGPERVGETGRMPTDALLDRFLAGLLPFEPVAVWAHGSLGAGDYQEGRSDLDLIAVLPRPATARTAWRLALLHARLRDEPLAGLLHCTYLSPDTVADPARRHLTWAHEQLFKRPVTPVTRRELHSFGRVLHGEAPDRLLPPVPGPELDAFVVRDQRDFWRPNVRRAELWRQDVWVDLGLVTFARATVTLREGRLITKREALTELPALGAPAEVVEDVAERRYGNRARPAPRAEWTARRADLTRSYLGPAIDTLVASYS</sequence>
<proteinExistence type="predicted"/>
<keyword evidence="1" id="KW-0808">Transferase</keyword>
<dbReference type="EMBL" id="JAAGMB010000183">
    <property type="protein sequence ID" value="NEB16544.1"/>
    <property type="molecule type" value="Genomic_DNA"/>
</dbReference>
<evidence type="ECO:0000313" key="2">
    <source>
        <dbReference type="Proteomes" id="UP000469545"/>
    </source>
</evidence>
<dbReference type="SUPFAM" id="SSF81301">
    <property type="entry name" value="Nucleotidyltransferase"/>
    <property type="match status" value="1"/>
</dbReference>
<reference evidence="1 2" key="1">
    <citation type="submission" date="2020-01" db="EMBL/GenBank/DDBJ databases">
        <title>Insect and environment-associated Actinomycetes.</title>
        <authorList>
            <person name="Currrie C."/>
            <person name="Chevrette M."/>
            <person name="Carlson C."/>
            <person name="Stubbendieck R."/>
            <person name="Wendt-Pienkowski E."/>
        </authorList>
    </citation>
    <scope>NUCLEOTIDE SEQUENCE [LARGE SCALE GENOMIC DNA]</scope>
    <source>
        <strain evidence="1 2">SID14172</strain>
    </source>
</reference>
<dbReference type="InterPro" id="IPR043519">
    <property type="entry name" value="NT_sf"/>
</dbReference>
<keyword evidence="2" id="KW-1185">Reference proteome</keyword>
<dbReference type="Proteomes" id="UP000469545">
    <property type="component" value="Unassembled WGS sequence"/>
</dbReference>
<evidence type="ECO:0000313" key="1">
    <source>
        <dbReference type="EMBL" id="NEB16544.1"/>
    </source>
</evidence>
<organism evidence="1 2">
    <name type="scientific">Streptomyces coelicoflavus</name>
    <dbReference type="NCBI Taxonomy" id="285562"/>
    <lineage>
        <taxon>Bacteria</taxon>
        <taxon>Bacillati</taxon>
        <taxon>Actinomycetota</taxon>
        <taxon>Actinomycetes</taxon>
        <taxon>Kitasatosporales</taxon>
        <taxon>Streptomycetaceae</taxon>
        <taxon>Streptomyces</taxon>
    </lineage>
</organism>
<dbReference type="GO" id="GO:0016740">
    <property type="term" value="F:transferase activity"/>
    <property type="evidence" value="ECO:0007669"/>
    <property type="project" value="UniProtKB-KW"/>
</dbReference>
<comment type="caution">
    <text evidence="1">The sequence shown here is derived from an EMBL/GenBank/DDBJ whole genome shotgun (WGS) entry which is preliminary data.</text>
</comment>
<accession>A0A6N9UFW0</accession>